<dbReference type="EMBL" id="OY726395">
    <property type="protein sequence ID" value="CAJ1583511.1"/>
    <property type="molecule type" value="Genomic_DNA"/>
</dbReference>
<evidence type="ECO:0000256" key="1">
    <source>
        <dbReference type="SAM" id="Phobius"/>
    </source>
</evidence>
<feature type="transmembrane region" description="Helical" evidence="1">
    <location>
        <begin position="6"/>
        <end position="29"/>
    </location>
</feature>
<dbReference type="Pfam" id="PF11139">
    <property type="entry name" value="SfLAP"/>
    <property type="match status" value="1"/>
</dbReference>
<organism evidence="2 3">
    <name type="scientific">[Mycobacterium] wendilense</name>
    <dbReference type="NCBI Taxonomy" id="3064284"/>
    <lineage>
        <taxon>Bacteria</taxon>
        <taxon>Bacillati</taxon>
        <taxon>Actinomycetota</taxon>
        <taxon>Actinomycetes</taxon>
        <taxon>Mycobacteriales</taxon>
        <taxon>Mycobacteriaceae</taxon>
        <taxon>Mycolicibacter</taxon>
    </lineage>
</organism>
<keyword evidence="1" id="KW-1133">Transmembrane helix</keyword>
<dbReference type="InterPro" id="IPR021315">
    <property type="entry name" value="Gap/Sap"/>
</dbReference>
<gene>
    <name evidence="2" type="ORF">MU0050_002658</name>
</gene>
<keyword evidence="1" id="KW-0812">Transmembrane</keyword>
<accession>A0ABN9P3F1</accession>
<dbReference type="RefSeq" id="WP_316510070.1">
    <property type="nucleotide sequence ID" value="NZ_OY726395.1"/>
</dbReference>
<sequence>MAEQMTALVVFNLVGFLAALIPIISFWVAPEPTRSAVERIYGWIRSRHRLVVALIAGAVGVFFLVMGLTHL</sequence>
<evidence type="ECO:0000313" key="3">
    <source>
        <dbReference type="Proteomes" id="UP001190466"/>
    </source>
</evidence>
<evidence type="ECO:0000313" key="2">
    <source>
        <dbReference type="EMBL" id="CAJ1583511.1"/>
    </source>
</evidence>
<reference evidence="2 3" key="1">
    <citation type="submission" date="2023-08" db="EMBL/GenBank/DDBJ databases">
        <authorList>
            <person name="Folkvardsen B D."/>
            <person name="Norman A."/>
        </authorList>
    </citation>
    <scope>NUCLEOTIDE SEQUENCE [LARGE SCALE GENOMIC DNA]</scope>
    <source>
        <strain evidence="2 3">Mu0050</strain>
    </source>
</reference>
<keyword evidence="3" id="KW-1185">Reference proteome</keyword>
<keyword evidence="1" id="KW-0472">Membrane</keyword>
<proteinExistence type="predicted"/>
<protein>
    <submittedName>
        <fullName evidence="2">GAP family protein</fullName>
    </submittedName>
</protein>
<feature type="transmembrane region" description="Helical" evidence="1">
    <location>
        <begin position="50"/>
        <end position="69"/>
    </location>
</feature>
<dbReference type="Proteomes" id="UP001190466">
    <property type="component" value="Chromosome"/>
</dbReference>
<name>A0ABN9P3F1_9MYCO</name>